<dbReference type="InterPro" id="IPR003593">
    <property type="entry name" value="AAA+_ATPase"/>
</dbReference>
<evidence type="ECO:0000256" key="7">
    <source>
        <dbReference type="SAM" id="Phobius"/>
    </source>
</evidence>
<proteinExistence type="predicted"/>
<evidence type="ECO:0000256" key="5">
    <source>
        <dbReference type="ARBA" id="ARBA00022989"/>
    </source>
</evidence>
<dbReference type="InterPro" id="IPR017871">
    <property type="entry name" value="ABC_transporter-like_CS"/>
</dbReference>
<dbReference type="SMART" id="SM00382">
    <property type="entry name" value="AAA"/>
    <property type="match status" value="1"/>
</dbReference>
<feature type="transmembrane region" description="Helical" evidence="7">
    <location>
        <begin position="135"/>
        <end position="163"/>
    </location>
</feature>
<evidence type="ECO:0000256" key="3">
    <source>
        <dbReference type="ARBA" id="ARBA00022741"/>
    </source>
</evidence>
<dbReference type="AlphaFoldDB" id="A0A3G6JG20"/>
<keyword evidence="5 7" id="KW-1133">Transmembrane helix</keyword>
<evidence type="ECO:0000313" key="10">
    <source>
        <dbReference type="EMBL" id="AZA16952.1"/>
    </source>
</evidence>
<keyword evidence="6 7" id="KW-0472">Membrane</keyword>
<dbReference type="PROSITE" id="PS50929">
    <property type="entry name" value="ABC_TM1F"/>
    <property type="match status" value="1"/>
</dbReference>
<dbReference type="InterPro" id="IPR003439">
    <property type="entry name" value="ABC_transporter-like_ATP-bd"/>
</dbReference>
<sequence>MTFKEFYLRKPVKSSLLFLAAALSSLLLVWSSYALTLEFNALRNRQPVLFAQMLALQLACLVFSALLTYYGNLSLEQLIQSYLQQIRQELALHIFNDGQAHDPAQAQNQLLKEGDLLTVSYLRNIYSSFKAGMTVLASGGALLSFHWSLFIACLIFALMQIYLPRLLDRQLNHANHRLAAQNQAYLKVLGDWLLGLGDLHRCLSLAWFKEKAGLAAKELEDAHVHKSAVSAHLDYLNQLVYSLGSSLILLLTAFLVIRHWTAFGLLSSIASFNSDFFGNLQNAADYLGEISGSRQLRQDLLKQREAVPEKKETGQAPAAFASSPLTIDFNGLTLAYPAIKLQPGEKVLLTGASGRGKSTFFKLLLGEVKAASGEIHYLDQKGKVIQPNLSQIGYLPQDPQLFPGSVAENMTMFNPALSDQDLLRQTADQVNLSEDLRLWPAGLDTRVAVENSNVSGGQRQKIVLARSYLYHSQLLLIDEGTSAIDQAATREVITRLLKTVKTIMFVAHNLTAESRQLFDREIQLD</sequence>
<name>A0A3G6JG20_LACDL</name>
<evidence type="ECO:0000256" key="6">
    <source>
        <dbReference type="ARBA" id="ARBA00023136"/>
    </source>
</evidence>
<accession>A0A3G6JG20</accession>
<dbReference type="InterPro" id="IPR036640">
    <property type="entry name" value="ABC1_TM_sf"/>
</dbReference>
<dbReference type="Pfam" id="PF00005">
    <property type="entry name" value="ABC_tran"/>
    <property type="match status" value="1"/>
</dbReference>
<dbReference type="GO" id="GO:0034040">
    <property type="term" value="F:ATPase-coupled lipid transmembrane transporter activity"/>
    <property type="evidence" value="ECO:0007669"/>
    <property type="project" value="TreeGrafter"/>
</dbReference>
<gene>
    <name evidence="10" type="ORF">DQL93_11180</name>
</gene>
<dbReference type="SUPFAM" id="SSF90123">
    <property type="entry name" value="ABC transporter transmembrane region"/>
    <property type="match status" value="1"/>
</dbReference>
<keyword evidence="2 7" id="KW-0812">Transmembrane</keyword>
<dbReference type="GO" id="GO:0005524">
    <property type="term" value="F:ATP binding"/>
    <property type="evidence" value="ECO:0007669"/>
    <property type="project" value="UniProtKB-KW"/>
</dbReference>
<organism evidence="10">
    <name type="scientific">Lactobacillus delbrueckii subsp. lactis</name>
    <dbReference type="NCBI Taxonomy" id="29397"/>
    <lineage>
        <taxon>Bacteria</taxon>
        <taxon>Bacillati</taxon>
        <taxon>Bacillota</taxon>
        <taxon>Bacilli</taxon>
        <taxon>Lactobacillales</taxon>
        <taxon>Lactobacillaceae</taxon>
        <taxon>Lactobacillus</taxon>
    </lineage>
</organism>
<dbReference type="PANTHER" id="PTHR24221">
    <property type="entry name" value="ATP-BINDING CASSETTE SUB-FAMILY B"/>
    <property type="match status" value="1"/>
</dbReference>
<evidence type="ECO:0000256" key="4">
    <source>
        <dbReference type="ARBA" id="ARBA00022840"/>
    </source>
</evidence>
<dbReference type="PROSITE" id="PS00211">
    <property type="entry name" value="ABC_TRANSPORTER_1"/>
    <property type="match status" value="1"/>
</dbReference>
<protein>
    <submittedName>
        <fullName evidence="10">ABC transporter ATP-binding protein</fullName>
    </submittedName>
</protein>
<evidence type="ECO:0000259" key="9">
    <source>
        <dbReference type="PROSITE" id="PS50929"/>
    </source>
</evidence>
<reference evidence="10" key="1">
    <citation type="submission" date="2018-07" db="EMBL/GenBank/DDBJ databases">
        <authorList>
            <person name="Somerville V."/>
        </authorList>
    </citation>
    <scope>NUCLEOTIDE SEQUENCE</scope>
    <source>
        <strain evidence="10">NWC_2_2</strain>
    </source>
</reference>
<feature type="transmembrane region" description="Helical" evidence="7">
    <location>
        <begin position="50"/>
        <end position="70"/>
    </location>
</feature>
<keyword evidence="4 10" id="KW-0067">ATP-binding</keyword>
<evidence type="ECO:0000256" key="1">
    <source>
        <dbReference type="ARBA" id="ARBA00004651"/>
    </source>
</evidence>
<dbReference type="GO" id="GO:0140359">
    <property type="term" value="F:ABC-type transporter activity"/>
    <property type="evidence" value="ECO:0007669"/>
    <property type="project" value="InterPro"/>
</dbReference>
<feature type="transmembrane region" description="Helical" evidence="7">
    <location>
        <begin position="239"/>
        <end position="257"/>
    </location>
</feature>
<dbReference type="PROSITE" id="PS50893">
    <property type="entry name" value="ABC_TRANSPORTER_2"/>
    <property type="match status" value="1"/>
</dbReference>
<feature type="domain" description="ABC transmembrane type-1" evidence="9">
    <location>
        <begin position="16"/>
        <end position="292"/>
    </location>
</feature>
<dbReference type="Gene3D" id="3.40.50.300">
    <property type="entry name" value="P-loop containing nucleotide triphosphate hydrolases"/>
    <property type="match status" value="1"/>
</dbReference>
<dbReference type="PANTHER" id="PTHR24221:SF233">
    <property type="entry name" value="ATP-BINDING_PERMEASE FUSION ABC TRANSPORTER-RELATED"/>
    <property type="match status" value="1"/>
</dbReference>
<dbReference type="Gene3D" id="1.20.1560.10">
    <property type="entry name" value="ABC transporter type 1, transmembrane domain"/>
    <property type="match status" value="1"/>
</dbReference>
<dbReference type="GO" id="GO:0005886">
    <property type="term" value="C:plasma membrane"/>
    <property type="evidence" value="ECO:0007669"/>
    <property type="project" value="UniProtKB-SubCell"/>
</dbReference>
<evidence type="ECO:0000259" key="8">
    <source>
        <dbReference type="PROSITE" id="PS50893"/>
    </source>
</evidence>
<keyword evidence="3" id="KW-0547">Nucleotide-binding</keyword>
<dbReference type="InterPro" id="IPR027417">
    <property type="entry name" value="P-loop_NTPase"/>
</dbReference>
<feature type="domain" description="ABC transporter" evidence="8">
    <location>
        <begin position="318"/>
        <end position="524"/>
    </location>
</feature>
<dbReference type="InterPro" id="IPR039421">
    <property type="entry name" value="Type_1_exporter"/>
</dbReference>
<dbReference type="GO" id="GO:0016887">
    <property type="term" value="F:ATP hydrolysis activity"/>
    <property type="evidence" value="ECO:0007669"/>
    <property type="project" value="InterPro"/>
</dbReference>
<dbReference type="EMBL" id="CP031023">
    <property type="protein sequence ID" value="AZA16952.1"/>
    <property type="molecule type" value="Genomic_DNA"/>
</dbReference>
<dbReference type="InterPro" id="IPR011527">
    <property type="entry name" value="ABC1_TM_dom"/>
</dbReference>
<comment type="subcellular location">
    <subcellularLocation>
        <location evidence="1">Cell membrane</location>
        <topology evidence="1">Multi-pass membrane protein</topology>
    </subcellularLocation>
</comment>
<dbReference type="SUPFAM" id="SSF52540">
    <property type="entry name" value="P-loop containing nucleoside triphosphate hydrolases"/>
    <property type="match status" value="1"/>
</dbReference>
<evidence type="ECO:0000256" key="2">
    <source>
        <dbReference type="ARBA" id="ARBA00022692"/>
    </source>
</evidence>